<dbReference type="PANTHER" id="PTHR43767:SF1">
    <property type="entry name" value="NONRIBOSOMAL PEPTIDE SYNTHASE PES1 (EUROFUNG)-RELATED"/>
    <property type="match status" value="1"/>
</dbReference>
<dbReference type="EMBL" id="UINC01018537">
    <property type="protein sequence ID" value="SVA77954.1"/>
    <property type="molecule type" value="Genomic_DNA"/>
</dbReference>
<sequence length="519" mass="57615">MQTAYQMVWMSAERTPDHLALIDDLSDRRLTYAELIGEIDIVAAGLFERGIRQGDRVATVLPSLFEHCLLLLALQRLCAVPALINFRLSAAEIRNLISDGDINAAVILPDQVLEEAVEGALSTNGVLITVGNRIEGADVFSDCRGDPTGLSFPSPEREDPAFIFYTSGTTGLPKGVVMGHRSTEPRVIWLSTQAGLRHGTHNRALGFMPLSHSIGFYGVFLATLALNGTYYVMSAFNPKDAVEMVEKYEITYMFAVPQLYLAMFQAPNYSAEKMRSTEVVLYGGAQIDGDFLKTLDGEWAAVIRHIYGTTETMCSLHNPDPVGQHTRLRPGFYSRTRVIDIDGGVEDQVKSGQEGQLIVDATVDTVFTEYLNRPDDTAESIVDGWYYTGDICVTHENGDVDLLGRVDDLIRSGGENIHPGQIEEFLISHSAIRDVAVIGIPHQKWGEAVTACIVGDDIPVEDLERLFQNSELAQFKRPRIYVFLETIPRNATNKIIRRELKANVLRSRTEETNYKIVEV</sequence>
<accession>A0A381YLR7</accession>
<dbReference type="InterPro" id="IPR050237">
    <property type="entry name" value="ATP-dep_AMP-bd_enzyme"/>
</dbReference>
<dbReference type="AlphaFoldDB" id="A0A381YLR7"/>
<feature type="domain" description="AMP-binding enzyme C-terminal" evidence="2">
    <location>
        <begin position="421"/>
        <end position="494"/>
    </location>
</feature>
<reference evidence="3" key="1">
    <citation type="submission" date="2018-05" db="EMBL/GenBank/DDBJ databases">
        <authorList>
            <person name="Lanie J.A."/>
            <person name="Ng W.-L."/>
            <person name="Kazmierczak K.M."/>
            <person name="Andrzejewski T.M."/>
            <person name="Davidsen T.M."/>
            <person name="Wayne K.J."/>
            <person name="Tettelin H."/>
            <person name="Glass J.I."/>
            <person name="Rusch D."/>
            <person name="Podicherti R."/>
            <person name="Tsui H.-C.T."/>
            <person name="Winkler M.E."/>
        </authorList>
    </citation>
    <scope>NUCLEOTIDE SEQUENCE</scope>
</reference>
<gene>
    <name evidence="3" type="ORF">METZ01_LOCUS130808</name>
</gene>
<evidence type="ECO:0000259" key="1">
    <source>
        <dbReference type="Pfam" id="PF00501"/>
    </source>
</evidence>
<dbReference type="Gene3D" id="2.30.38.10">
    <property type="entry name" value="Luciferase, Domain 3"/>
    <property type="match status" value="1"/>
</dbReference>
<feature type="domain" description="AMP-dependent synthetase/ligase" evidence="1">
    <location>
        <begin position="11"/>
        <end position="370"/>
    </location>
</feature>
<dbReference type="PANTHER" id="PTHR43767">
    <property type="entry name" value="LONG-CHAIN-FATTY-ACID--COA LIGASE"/>
    <property type="match status" value="1"/>
</dbReference>
<dbReference type="Gene3D" id="3.30.300.30">
    <property type="match status" value="1"/>
</dbReference>
<dbReference type="InterPro" id="IPR020845">
    <property type="entry name" value="AMP-binding_CS"/>
</dbReference>
<dbReference type="Pfam" id="PF13193">
    <property type="entry name" value="AMP-binding_C"/>
    <property type="match status" value="1"/>
</dbReference>
<name>A0A381YLR7_9ZZZZ</name>
<dbReference type="InterPro" id="IPR025110">
    <property type="entry name" value="AMP-bd_C"/>
</dbReference>
<dbReference type="Pfam" id="PF00501">
    <property type="entry name" value="AMP-binding"/>
    <property type="match status" value="1"/>
</dbReference>
<dbReference type="SUPFAM" id="SSF56801">
    <property type="entry name" value="Acetyl-CoA synthetase-like"/>
    <property type="match status" value="1"/>
</dbReference>
<organism evidence="3">
    <name type="scientific">marine metagenome</name>
    <dbReference type="NCBI Taxonomy" id="408172"/>
    <lineage>
        <taxon>unclassified sequences</taxon>
        <taxon>metagenomes</taxon>
        <taxon>ecological metagenomes</taxon>
    </lineage>
</organism>
<dbReference type="InterPro" id="IPR000873">
    <property type="entry name" value="AMP-dep_synth/lig_dom"/>
</dbReference>
<evidence type="ECO:0008006" key="4">
    <source>
        <dbReference type="Google" id="ProtNLM"/>
    </source>
</evidence>
<dbReference type="GO" id="GO:0016878">
    <property type="term" value="F:acid-thiol ligase activity"/>
    <property type="evidence" value="ECO:0007669"/>
    <property type="project" value="UniProtKB-ARBA"/>
</dbReference>
<protein>
    <recommendedName>
        <fullName evidence="4">AMP-dependent synthetase/ligase domain-containing protein</fullName>
    </recommendedName>
</protein>
<evidence type="ECO:0000259" key="2">
    <source>
        <dbReference type="Pfam" id="PF13193"/>
    </source>
</evidence>
<dbReference type="InterPro" id="IPR045851">
    <property type="entry name" value="AMP-bd_C_sf"/>
</dbReference>
<evidence type="ECO:0000313" key="3">
    <source>
        <dbReference type="EMBL" id="SVA77954.1"/>
    </source>
</evidence>
<dbReference type="PROSITE" id="PS00455">
    <property type="entry name" value="AMP_BINDING"/>
    <property type="match status" value="1"/>
</dbReference>
<proteinExistence type="predicted"/>
<dbReference type="Gene3D" id="3.40.50.980">
    <property type="match status" value="2"/>
</dbReference>